<evidence type="ECO:0000313" key="1">
    <source>
        <dbReference type="EMBL" id="MBB5843065.1"/>
    </source>
</evidence>
<gene>
    <name evidence="1" type="ORF">HD599_001388</name>
</gene>
<organism evidence="1 2">
    <name type="scientific">Conyzicola lurida</name>
    <dbReference type="NCBI Taxonomy" id="1172621"/>
    <lineage>
        <taxon>Bacteria</taxon>
        <taxon>Bacillati</taxon>
        <taxon>Actinomycetota</taxon>
        <taxon>Actinomycetes</taxon>
        <taxon>Micrococcales</taxon>
        <taxon>Microbacteriaceae</taxon>
        <taxon>Conyzicola</taxon>
    </lineage>
</organism>
<protein>
    <submittedName>
        <fullName evidence="1">Uncharacterized protein</fullName>
    </submittedName>
</protein>
<name>A0A841ANF0_9MICO</name>
<accession>A0A841ANF0</accession>
<dbReference type="AlphaFoldDB" id="A0A841ANF0"/>
<dbReference type="RefSeq" id="WP_184235166.1">
    <property type="nucleotide sequence ID" value="NZ_JACHMJ010000001.1"/>
</dbReference>
<sequence>MADADRAAAAAGDTAAEIADRVEFLASLSQTTFYDVEAGSVLADDGSPAAAIARASLRATSEHLTAVHGYTEPAFAALRDALEAAASVVWLLEPDEQPERQRRTARLADEDASIAAALDAALNRTPAPTVLDVDATERVTRAADYVEGFTASPGASAVIVATWRALGAGALGRHAASSLPAASMLAGALPLVLDVAETAASLWHSRAVPAADEPVQD</sequence>
<dbReference type="EMBL" id="JACHMJ010000001">
    <property type="protein sequence ID" value="MBB5843065.1"/>
    <property type="molecule type" value="Genomic_DNA"/>
</dbReference>
<reference evidence="1 2" key="1">
    <citation type="submission" date="2020-08" db="EMBL/GenBank/DDBJ databases">
        <title>Sequencing the genomes of 1000 actinobacteria strains.</title>
        <authorList>
            <person name="Klenk H.-P."/>
        </authorList>
    </citation>
    <scope>NUCLEOTIDE SEQUENCE [LARGE SCALE GENOMIC DNA]</scope>
    <source>
        <strain evidence="1 2">DSM 105784</strain>
    </source>
</reference>
<dbReference type="Proteomes" id="UP000536685">
    <property type="component" value="Unassembled WGS sequence"/>
</dbReference>
<proteinExistence type="predicted"/>
<evidence type="ECO:0000313" key="2">
    <source>
        <dbReference type="Proteomes" id="UP000536685"/>
    </source>
</evidence>
<keyword evidence="2" id="KW-1185">Reference proteome</keyword>
<comment type="caution">
    <text evidence="1">The sequence shown here is derived from an EMBL/GenBank/DDBJ whole genome shotgun (WGS) entry which is preliminary data.</text>
</comment>